<dbReference type="Proteomes" id="UP000245626">
    <property type="component" value="Unassembled WGS sequence"/>
</dbReference>
<name>A0ACD0P431_9BASI</name>
<reference evidence="1 2" key="1">
    <citation type="journal article" date="2018" name="Mol. Biol. Evol.">
        <title>Broad Genomic Sampling Reveals a Smut Pathogenic Ancestry of the Fungal Clade Ustilaginomycotina.</title>
        <authorList>
            <person name="Kijpornyongpan T."/>
            <person name="Mondo S.J."/>
            <person name="Barry K."/>
            <person name="Sandor L."/>
            <person name="Lee J."/>
            <person name="Lipzen A."/>
            <person name="Pangilinan J."/>
            <person name="LaButti K."/>
            <person name="Hainaut M."/>
            <person name="Henrissat B."/>
            <person name="Grigoriev I.V."/>
            <person name="Spatafora J.W."/>
            <person name="Aime M.C."/>
        </authorList>
    </citation>
    <scope>NUCLEOTIDE SEQUENCE [LARGE SCALE GENOMIC DNA]</scope>
    <source>
        <strain evidence="1 2">SA 807</strain>
    </source>
</reference>
<organism evidence="1 2">
    <name type="scientific">Violaceomyces palustris</name>
    <dbReference type="NCBI Taxonomy" id="1673888"/>
    <lineage>
        <taxon>Eukaryota</taxon>
        <taxon>Fungi</taxon>
        <taxon>Dikarya</taxon>
        <taxon>Basidiomycota</taxon>
        <taxon>Ustilaginomycotina</taxon>
        <taxon>Ustilaginomycetes</taxon>
        <taxon>Violaceomycetales</taxon>
        <taxon>Violaceomycetaceae</taxon>
        <taxon>Violaceomyces</taxon>
    </lineage>
</organism>
<gene>
    <name evidence="1" type="ORF">IE53DRAFT_384707</name>
</gene>
<evidence type="ECO:0000313" key="2">
    <source>
        <dbReference type="Proteomes" id="UP000245626"/>
    </source>
</evidence>
<dbReference type="EMBL" id="KZ819756">
    <property type="protein sequence ID" value="PWN52817.1"/>
    <property type="molecule type" value="Genomic_DNA"/>
</dbReference>
<sequence length="978" mass="109548">MTLVPSSALKALRQLPSLTTSQGNLLSKASSTSVSTLASHSDPSFLSKSGLLQPNRQRNAHRSCSIHTIQAHQPCQQQQQPTSGAISLVADSFPTLDRIDTGPDSSSSRSVLEGYRYDLLTLHLSPASQDPKRAQAIIPALTVEDALSGLASWAFQLRLSEHQKLEITAEQLRSYLKQQNKSEEEWLRSRNALAAPSWTQARAYMEGSGESSWRGFVLRNCLFKISNMAEAEDALCVLEANHQRLRLRRFWHSFCILAEKALLEMPCLHLCGRMTDLAVWFMGREEVEENAAYRLGSHFAFLLIRHSDERARRAALRLYQGAKAKSATLAERINAILLQVNRWEPTCFLDKTRKVPAPAFKSRREGFLDADIASKLLEGWTGDRSIPLMAAIKAAARRGDLSLARQWFDELDDIRESKRRASSENDSASPSDGTLTKEEMEKELKKLAFYVKSLMLIKSEAASNEAWDAVQTYQDKAQSFSLEPESVGELSNWLAVAELAARDSRIPVDHVLSFLRIATSNDKVDKFPIQGLPSKFADLLVSSEKAHTRIMIGLSQRGDYRTVLGVWQAMLRRGIRPSVVCFNIYLQTLFEMRDARTAMEQVKTWTTDGVLLANEHVESKDFLTLPEILPTGEGTADSGEVEPSHGVDAEAAGVKVGRLTLRPNEITVAILFQGLYRNRSSNAVYDIWSALKETTGVIPGAPLLDILMKSALGSDRNALREGHQLTWDGNFSPYIAKKVFHQILMKQYPFLKRCKGPLEGYKHGWAMRGELGMRMVERWMGNLLFRTRKATTPSGRLVEIEGAADPSGTQQRLRSMGSSTTNGADAPSLEEVGGTEDLSNSINVCSKLFERYVRLILFMRDNPPPRKSIFPSEDEVATEFDLEELVMVLSWMKKLDLRPTKMTLSMICLEVYESTPPSAAAWGGGDESNFAGPLRGFLVDWLGESGLPTEREMKMAWKRKEKSIKNAERWRRKTSKPW</sequence>
<evidence type="ECO:0000313" key="1">
    <source>
        <dbReference type="EMBL" id="PWN52817.1"/>
    </source>
</evidence>
<protein>
    <submittedName>
        <fullName evidence="1">Uncharacterized protein</fullName>
    </submittedName>
</protein>
<proteinExistence type="predicted"/>
<accession>A0ACD0P431</accession>
<keyword evidence="2" id="KW-1185">Reference proteome</keyword>